<dbReference type="Gene3D" id="3.40.50.10320">
    <property type="entry name" value="LmbE-like"/>
    <property type="match status" value="1"/>
</dbReference>
<evidence type="ECO:0000313" key="2">
    <source>
        <dbReference type="Proteomes" id="UP000178742"/>
    </source>
</evidence>
<dbReference type="STRING" id="1798676.A3B90_00335"/>
<accession>A0A1F6M4F8</accession>
<dbReference type="EMBL" id="MFPX01000018">
    <property type="protein sequence ID" value="OGH66443.1"/>
    <property type="molecule type" value="Genomic_DNA"/>
</dbReference>
<dbReference type="Proteomes" id="UP000178742">
    <property type="component" value="Unassembled WGS sequence"/>
</dbReference>
<protein>
    <recommendedName>
        <fullName evidence="3">LmbE family protein</fullName>
    </recommendedName>
</protein>
<proteinExistence type="predicted"/>
<evidence type="ECO:0008006" key="3">
    <source>
        <dbReference type="Google" id="ProtNLM"/>
    </source>
</evidence>
<evidence type="ECO:0000313" key="1">
    <source>
        <dbReference type="EMBL" id="OGH66443.1"/>
    </source>
</evidence>
<dbReference type="GO" id="GO:0016811">
    <property type="term" value="F:hydrolase activity, acting on carbon-nitrogen (but not peptide) bonds, in linear amides"/>
    <property type="evidence" value="ECO:0007669"/>
    <property type="project" value="TreeGrafter"/>
</dbReference>
<dbReference type="AlphaFoldDB" id="A0A1F6M4F8"/>
<organism evidence="1 2">
    <name type="scientific">Candidatus Magasanikbacteria bacterium RIFCSPHIGHO2_02_FULL_41_13</name>
    <dbReference type="NCBI Taxonomy" id="1798676"/>
    <lineage>
        <taxon>Bacteria</taxon>
        <taxon>Candidatus Magasanikiibacteriota</taxon>
    </lineage>
</organism>
<dbReference type="InterPro" id="IPR003737">
    <property type="entry name" value="GlcNAc_PI_deacetylase-related"/>
</dbReference>
<comment type="caution">
    <text evidence="1">The sequence shown here is derived from an EMBL/GenBank/DDBJ whole genome shotgun (WGS) entry which is preliminary data.</text>
</comment>
<reference evidence="1 2" key="1">
    <citation type="journal article" date="2016" name="Nat. Commun.">
        <title>Thousands of microbial genomes shed light on interconnected biogeochemical processes in an aquifer system.</title>
        <authorList>
            <person name="Anantharaman K."/>
            <person name="Brown C.T."/>
            <person name="Hug L.A."/>
            <person name="Sharon I."/>
            <person name="Castelle C.J."/>
            <person name="Probst A.J."/>
            <person name="Thomas B.C."/>
            <person name="Singh A."/>
            <person name="Wilkins M.J."/>
            <person name="Karaoz U."/>
            <person name="Brodie E.L."/>
            <person name="Williams K.H."/>
            <person name="Hubbard S.S."/>
            <person name="Banfield J.F."/>
        </authorList>
    </citation>
    <scope>NUCLEOTIDE SEQUENCE [LARGE SCALE GENOMIC DNA]</scope>
</reference>
<dbReference type="SUPFAM" id="SSF102588">
    <property type="entry name" value="LmbE-like"/>
    <property type="match status" value="1"/>
</dbReference>
<name>A0A1F6M4F8_9BACT</name>
<sequence length="213" mass="24178">MKIIAIGAHFDDIELGCGGTLARAIRQGHEVKCIIMTPSGYKRFDGTVLRTDEEAADEGKAALSALGVSDYIVFDFPNKNIPYDESTVEAIDSVLTEFKPDLILTHWSFDTHQDHHNVSLASISAARWFNSILMYEPFPPSGRSYQAYRPQMYIDITQDIETKKKAIAAHDSQFKKYGPDWIESIEGRARMRGNENNVKYAESFEIVRYDLKF</sequence>
<dbReference type="Pfam" id="PF02585">
    <property type="entry name" value="PIG-L"/>
    <property type="match status" value="1"/>
</dbReference>
<dbReference type="PANTHER" id="PTHR12993">
    <property type="entry name" value="N-ACETYLGLUCOSAMINYL-PHOSPHATIDYLINOSITOL DE-N-ACETYLASE-RELATED"/>
    <property type="match status" value="1"/>
</dbReference>
<gene>
    <name evidence="1" type="ORF">A3B90_00335</name>
</gene>
<dbReference type="PANTHER" id="PTHR12993:SF30">
    <property type="entry name" value="N-ACETYL-ALPHA-D-GLUCOSAMINYL L-MALATE DEACETYLASE 1"/>
    <property type="match status" value="1"/>
</dbReference>
<dbReference type="InterPro" id="IPR024078">
    <property type="entry name" value="LmbE-like_dom_sf"/>
</dbReference>